<comment type="caution">
    <text evidence="7">The sequence shown here is derived from an EMBL/GenBank/DDBJ whole genome shotgun (WGS) entry which is preliminary data.</text>
</comment>
<dbReference type="GO" id="GO:0015035">
    <property type="term" value="F:protein-disulfide reductase activity"/>
    <property type="evidence" value="ECO:0007669"/>
    <property type="project" value="InterPro"/>
</dbReference>
<dbReference type="Gene3D" id="1.20.1550.10">
    <property type="entry name" value="DsbB-like"/>
    <property type="match status" value="1"/>
</dbReference>
<dbReference type="RefSeq" id="WP_153115326.1">
    <property type="nucleotide sequence ID" value="NZ_JACIGE010000003.1"/>
</dbReference>
<keyword evidence="2" id="KW-1003">Cell membrane</keyword>
<accession>A0A840G341</accession>
<evidence type="ECO:0000256" key="4">
    <source>
        <dbReference type="ARBA" id="ARBA00022989"/>
    </source>
</evidence>
<dbReference type="InterPro" id="IPR023380">
    <property type="entry name" value="DsbB-like_sf"/>
</dbReference>
<evidence type="ECO:0000256" key="3">
    <source>
        <dbReference type="ARBA" id="ARBA00022692"/>
    </source>
</evidence>
<evidence type="ECO:0000256" key="6">
    <source>
        <dbReference type="SAM" id="Phobius"/>
    </source>
</evidence>
<dbReference type="GO" id="GO:0006457">
    <property type="term" value="P:protein folding"/>
    <property type="evidence" value="ECO:0007669"/>
    <property type="project" value="InterPro"/>
</dbReference>
<proteinExistence type="predicted"/>
<evidence type="ECO:0000256" key="5">
    <source>
        <dbReference type="ARBA" id="ARBA00023136"/>
    </source>
</evidence>
<feature type="transmembrane region" description="Helical" evidence="6">
    <location>
        <begin position="39"/>
        <end position="58"/>
    </location>
</feature>
<protein>
    <submittedName>
        <fullName evidence="7">Disulfide bond formation protein DsbB</fullName>
    </submittedName>
</protein>
<evidence type="ECO:0000256" key="1">
    <source>
        <dbReference type="ARBA" id="ARBA00004651"/>
    </source>
</evidence>
<organism evidence="7 8">
    <name type="scientific">Rhodocyclus tenuis</name>
    <name type="common">Rhodospirillum tenue</name>
    <dbReference type="NCBI Taxonomy" id="1066"/>
    <lineage>
        <taxon>Bacteria</taxon>
        <taxon>Pseudomonadati</taxon>
        <taxon>Pseudomonadota</taxon>
        <taxon>Betaproteobacteria</taxon>
        <taxon>Rhodocyclales</taxon>
        <taxon>Rhodocyclaceae</taxon>
        <taxon>Rhodocyclus</taxon>
    </lineage>
</organism>
<comment type="subcellular location">
    <subcellularLocation>
        <location evidence="1">Cell membrane</location>
        <topology evidence="1">Multi-pass membrane protein</topology>
    </subcellularLocation>
</comment>
<dbReference type="OrthoDB" id="3711263at2"/>
<keyword evidence="4 6" id="KW-1133">Transmembrane helix</keyword>
<dbReference type="InterPro" id="IPR003752">
    <property type="entry name" value="DiS_bond_form_DsbB/BdbC"/>
</dbReference>
<evidence type="ECO:0000313" key="7">
    <source>
        <dbReference type="EMBL" id="MBB4246823.1"/>
    </source>
</evidence>
<dbReference type="EMBL" id="JACIGE010000003">
    <property type="protein sequence ID" value="MBB4246823.1"/>
    <property type="molecule type" value="Genomic_DNA"/>
</dbReference>
<sequence>MRLSARANFGVIAISAAGAAVGGWALGELLRLNACHLCIFQRLLCLLLAIVALAGVLLPSARRLLGSFAALTAAGGLATALYQSWQQYAPDPANECAFGEPTLIERLVDWFGMQWPSLFMVTGFCSSKEWVFLGLSMANWAAFLFAGLLALSLRLVLSRPR</sequence>
<keyword evidence="3 6" id="KW-0812">Transmembrane</keyword>
<dbReference type="Pfam" id="PF02600">
    <property type="entry name" value="DsbB"/>
    <property type="match status" value="1"/>
</dbReference>
<dbReference type="PANTHER" id="PTHR36570">
    <property type="entry name" value="DISULFIDE BOND FORMATION PROTEIN B"/>
    <property type="match status" value="1"/>
</dbReference>
<name>A0A840G341_RHOTE</name>
<keyword evidence="5 6" id="KW-0472">Membrane</keyword>
<evidence type="ECO:0000313" key="8">
    <source>
        <dbReference type="Proteomes" id="UP000587070"/>
    </source>
</evidence>
<keyword evidence="8" id="KW-1185">Reference proteome</keyword>
<feature type="transmembrane region" description="Helical" evidence="6">
    <location>
        <begin position="7"/>
        <end position="27"/>
    </location>
</feature>
<evidence type="ECO:0000256" key="2">
    <source>
        <dbReference type="ARBA" id="ARBA00022475"/>
    </source>
</evidence>
<dbReference type="Proteomes" id="UP000587070">
    <property type="component" value="Unassembled WGS sequence"/>
</dbReference>
<feature type="transmembrane region" description="Helical" evidence="6">
    <location>
        <begin position="65"/>
        <end position="85"/>
    </location>
</feature>
<dbReference type="InterPro" id="IPR050183">
    <property type="entry name" value="DsbB"/>
</dbReference>
<dbReference type="PANTHER" id="PTHR36570:SF3">
    <property type="entry name" value="DISULFIDE BOND FORMATION PROTEIN B"/>
    <property type="match status" value="1"/>
</dbReference>
<reference evidence="7 8" key="1">
    <citation type="submission" date="2020-08" db="EMBL/GenBank/DDBJ databases">
        <title>Genome sequencing of Purple Non-Sulfur Bacteria from various extreme environments.</title>
        <authorList>
            <person name="Mayer M."/>
        </authorList>
    </citation>
    <scope>NUCLEOTIDE SEQUENCE [LARGE SCALE GENOMIC DNA]</scope>
    <source>
        <strain evidence="7 8">2761</strain>
    </source>
</reference>
<gene>
    <name evidence="7" type="ORF">GGD90_001186</name>
</gene>
<dbReference type="SUPFAM" id="SSF158442">
    <property type="entry name" value="DsbB-like"/>
    <property type="match status" value="1"/>
</dbReference>
<dbReference type="GO" id="GO:0005886">
    <property type="term" value="C:plasma membrane"/>
    <property type="evidence" value="ECO:0007669"/>
    <property type="project" value="UniProtKB-SubCell"/>
</dbReference>
<feature type="transmembrane region" description="Helical" evidence="6">
    <location>
        <begin position="137"/>
        <end position="157"/>
    </location>
</feature>
<dbReference type="AlphaFoldDB" id="A0A840G341"/>